<sequence length="64" mass="7090">MRHVLRPGRLPHQRLMHRPPPRRDEAKRPPIRMSDLILAVLGVTLLGGFALTAAFALAAGWTVS</sequence>
<feature type="compositionally biased region" description="Basic residues" evidence="1">
    <location>
        <begin position="1"/>
        <end position="20"/>
    </location>
</feature>
<gene>
    <name evidence="2" type="ORF">OCOJLMKI_2900</name>
</gene>
<name>A0ABQ4RYM5_9HYPH</name>
<accession>A0ABQ4RYM5</accession>
<evidence type="ECO:0000313" key="3">
    <source>
        <dbReference type="Proteomes" id="UP001055125"/>
    </source>
</evidence>
<reference evidence="2" key="1">
    <citation type="journal article" date="2021" name="Front. Microbiol.">
        <title>Comprehensive Comparative Genomics and Phenotyping of Methylobacterium Species.</title>
        <authorList>
            <person name="Alessa O."/>
            <person name="Ogura Y."/>
            <person name="Fujitani Y."/>
            <person name="Takami H."/>
            <person name="Hayashi T."/>
            <person name="Sahin N."/>
            <person name="Tani A."/>
        </authorList>
    </citation>
    <scope>NUCLEOTIDE SEQUENCE</scope>
    <source>
        <strain evidence="2">DSM 19015</strain>
    </source>
</reference>
<evidence type="ECO:0000313" key="2">
    <source>
        <dbReference type="EMBL" id="GJD95686.1"/>
    </source>
</evidence>
<evidence type="ECO:0000256" key="1">
    <source>
        <dbReference type="SAM" id="MobiDB-lite"/>
    </source>
</evidence>
<dbReference type="EMBL" id="BPQP01000044">
    <property type="protein sequence ID" value="GJD95686.1"/>
    <property type="molecule type" value="Genomic_DNA"/>
</dbReference>
<feature type="region of interest" description="Disordered" evidence="1">
    <location>
        <begin position="1"/>
        <end position="28"/>
    </location>
</feature>
<organism evidence="2 3">
    <name type="scientific">Methylobacterium iners</name>
    <dbReference type="NCBI Taxonomy" id="418707"/>
    <lineage>
        <taxon>Bacteria</taxon>
        <taxon>Pseudomonadati</taxon>
        <taxon>Pseudomonadota</taxon>
        <taxon>Alphaproteobacteria</taxon>
        <taxon>Hyphomicrobiales</taxon>
        <taxon>Methylobacteriaceae</taxon>
        <taxon>Methylobacterium</taxon>
    </lineage>
</organism>
<keyword evidence="3" id="KW-1185">Reference proteome</keyword>
<reference evidence="2" key="2">
    <citation type="submission" date="2021-08" db="EMBL/GenBank/DDBJ databases">
        <authorList>
            <person name="Tani A."/>
            <person name="Ola A."/>
            <person name="Ogura Y."/>
            <person name="Katsura K."/>
            <person name="Hayashi T."/>
        </authorList>
    </citation>
    <scope>NUCLEOTIDE SEQUENCE</scope>
    <source>
        <strain evidence="2">DSM 19015</strain>
    </source>
</reference>
<protein>
    <submittedName>
        <fullName evidence="2">Uncharacterized protein</fullName>
    </submittedName>
</protein>
<dbReference type="RefSeq" id="WP_238244828.1">
    <property type="nucleotide sequence ID" value="NZ_BPQP01000044.1"/>
</dbReference>
<dbReference type="Proteomes" id="UP001055125">
    <property type="component" value="Unassembled WGS sequence"/>
</dbReference>
<proteinExistence type="predicted"/>
<comment type="caution">
    <text evidence="2">The sequence shown here is derived from an EMBL/GenBank/DDBJ whole genome shotgun (WGS) entry which is preliminary data.</text>
</comment>